<dbReference type="GO" id="GO:0016787">
    <property type="term" value="F:hydrolase activity"/>
    <property type="evidence" value="ECO:0007669"/>
    <property type="project" value="UniProtKB-KW"/>
</dbReference>
<gene>
    <name evidence="4" type="ORF">A2834_01640</name>
</gene>
<evidence type="ECO:0000259" key="3">
    <source>
        <dbReference type="PROSITE" id="PS51462"/>
    </source>
</evidence>
<dbReference type="PROSITE" id="PS51462">
    <property type="entry name" value="NUDIX"/>
    <property type="match status" value="1"/>
</dbReference>
<dbReference type="SUPFAM" id="SSF55811">
    <property type="entry name" value="Nudix"/>
    <property type="match status" value="1"/>
</dbReference>
<dbReference type="Pfam" id="PF00293">
    <property type="entry name" value="NUDIX"/>
    <property type="match status" value="1"/>
</dbReference>
<dbReference type="Proteomes" id="UP000179251">
    <property type="component" value="Unassembled WGS sequence"/>
</dbReference>
<dbReference type="PANTHER" id="PTHR43046">
    <property type="entry name" value="GDP-MANNOSE MANNOSYL HYDROLASE"/>
    <property type="match status" value="1"/>
</dbReference>
<evidence type="ECO:0000313" key="4">
    <source>
        <dbReference type="EMBL" id="OGF62010.1"/>
    </source>
</evidence>
<dbReference type="EMBL" id="MFHD01000023">
    <property type="protein sequence ID" value="OGF62010.1"/>
    <property type="molecule type" value="Genomic_DNA"/>
</dbReference>
<proteinExistence type="predicted"/>
<feature type="domain" description="Nudix hydrolase" evidence="3">
    <location>
        <begin position="3"/>
        <end position="135"/>
    </location>
</feature>
<accession>A0A1F5VF95</accession>
<evidence type="ECO:0000313" key="5">
    <source>
        <dbReference type="Proteomes" id="UP000179251"/>
    </source>
</evidence>
<dbReference type="PANTHER" id="PTHR43046:SF14">
    <property type="entry name" value="MUTT_NUDIX FAMILY PROTEIN"/>
    <property type="match status" value="1"/>
</dbReference>
<organism evidence="4 5">
    <name type="scientific">Candidatus Giovannonibacteria bacterium RIFCSPHIGHO2_01_FULL_45_23</name>
    <dbReference type="NCBI Taxonomy" id="1798325"/>
    <lineage>
        <taxon>Bacteria</taxon>
        <taxon>Candidatus Giovannoniibacteriota</taxon>
    </lineage>
</organism>
<name>A0A1F5VF95_9BACT</name>
<dbReference type="STRING" id="1798325.A2834_01640"/>
<comment type="caution">
    <text evidence="4">The sequence shown here is derived from an EMBL/GenBank/DDBJ whole genome shotgun (WGS) entry which is preliminary data.</text>
</comment>
<sequence length="171" mass="19647">MSKKCDNKSVGMRFEKDGRILMIERKKYNPGWALPAGHRDGFSPEETAIKESSEEVGFVPVRIEKLYEATLPHTCSRDGGTHHEWHVFDVPEWLGELKIEPTEIKKAEWKDKNEIAALAKKLEDFVFGYGLSLTLNDLPEIVRKTNEDEAWQKSPGLEPPMYFIFKELGII</sequence>
<reference evidence="4 5" key="1">
    <citation type="journal article" date="2016" name="Nat. Commun.">
        <title>Thousands of microbial genomes shed light on interconnected biogeochemical processes in an aquifer system.</title>
        <authorList>
            <person name="Anantharaman K."/>
            <person name="Brown C.T."/>
            <person name="Hug L.A."/>
            <person name="Sharon I."/>
            <person name="Castelle C.J."/>
            <person name="Probst A.J."/>
            <person name="Thomas B.C."/>
            <person name="Singh A."/>
            <person name="Wilkins M.J."/>
            <person name="Karaoz U."/>
            <person name="Brodie E.L."/>
            <person name="Williams K.H."/>
            <person name="Hubbard S.S."/>
            <person name="Banfield J.F."/>
        </authorList>
    </citation>
    <scope>NUCLEOTIDE SEQUENCE [LARGE SCALE GENOMIC DNA]</scope>
</reference>
<evidence type="ECO:0000256" key="1">
    <source>
        <dbReference type="ARBA" id="ARBA00001946"/>
    </source>
</evidence>
<keyword evidence="2" id="KW-0378">Hydrolase</keyword>
<dbReference type="InterPro" id="IPR015797">
    <property type="entry name" value="NUDIX_hydrolase-like_dom_sf"/>
</dbReference>
<protein>
    <recommendedName>
        <fullName evidence="3">Nudix hydrolase domain-containing protein</fullName>
    </recommendedName>
</protein>
<dbReference type="CDD" id="cd02883">
    <property type="entry name" value="NUDIX_Hydrolase"/>
    <property type="match status" value="1"/>
</dbReference>
<dbReference type="InterPro" id="IPR000086">
    <property type="entry name" value="NUDIX_hydrolase_dom"/>
</dbReference>
<evidence type="ECO:0000256" key="2">
    <source>
        <dbReference type="ARBA" id="ARBA00022801"/>
    </source>
</evidence>
<comment type="cofactor">
    <cofactor evidence="1">
        <name>Mg(2+)</name>
        <dbReference type="ChEBI" id="CHEBI:18420"/>
    </cofactor>
</comment>
<dbReference type="Gene3D" id="3.90.79.10">
    <property type="entry name" value="Nucleoside Triphosphate Pyrophosphohydrolase"/>
    <property type="match status" value="1"/>
</dbReference>
<dbReference type="AlphaFoldDB" id="A0A1F5VF95"/>